<dbReference type="OrthoDB" id="9776294at2"/>
<accession>F2LXZ3</accession>
<dbReference type="PROSITE" id="PS51201">
    <property type="entry name" value="RCK_N"/>
    <property type="match status" value="1"/>
</dbReference>
<dbReference type="Gene3D" id="3.40.50.720">
    <property type="entry name" value="NAD(P)-binding Rossmann-like Domain"/>
    <property type="match status" value="1"/>
</dbReference>
<dbReference type="STRING" id="760142.Hipma_0281"/>
<dbReference type="eggNOG" id="COG0569">
    <property type="taxonomic scope" value="Bacteria"/>
</dbReference>
<reference evidence="4" key="2">
    <citation type="submission" date="2011-03" db="EMBL/GenBank/DDBJ databases">
        <title>The complete genome of Hippea maritima DSM 10411.</title>
        <authorList>
            <consortium name="US DOE Joint Genome Institute (JGI-PGF)"/>
            <person name="Lucas S."/>
            <person name="Copeland A."/>
            <person name="Lapidus A."/>
            <person name="Bruce D."/>
            <person name="Goodwin L."/>
            <person name="Pitluck S."/>
            <person name="Peters L."/>
            <person name="Kyrpides N."/>
            <person name="Mavromatis K."/>
            <person name="Pagani I."/>
            <person name="Ivanova N."/>
            <person name="Mikhailova N."/>
            <person name="Lu M."/>
            <person name="Detter J.C."/>
            <person name="Tapia R."/>
            <person name="Han C."/>
            <person name="Land M."/>
            <person name="Hauser L."/>
            <person name="Markowitz V."/>
            <person name="Cheng J.-F."/>
            <person name="Hugenholtz P."/>
            <person name="Woyke T."/>
            <person name="Wu D."/>
            <person name="Spring S."/>
            <person name="Schroeder M."/>
            <person name="Brambilla E."/>
            <person name="Klenk H.-P."/>
            <person name="Eisen J.A."/>
        </authorList>
    </citation>
    <scope>NUCLEOTIDE SEQUENCE [LARGE SCALE GENOMIC DNA]</scope>
    <source>
        <strain evidence="4">ATCC 700847 / DSM 10411 / MH2</strain>
    </source>
</reference>
<reference evidence="3 4" key="1">
    <citation type="journal article" date="2011" name="Stand. Genomic Sci.">
        <title>Complete genome sequence of the thermophilic sulfur-reducer Hippea maritima type strain (MH(2)).</title>
        <authorList>
            <person name="Huntemann M."/>
            <person name="Lu M."/>
            <person name="Nolan M."/>
            <person name="Lapidus A."/>
            <person name="Lucas S."/>
            <person name="Hammon N."/>
            <person name="Deshpande S."/>
            <person name="Cheng J.F."/>
            <person name="Tapia R."/>
            <person name="Han C."/>
            <person name="Goodwin L."/>
            <person name="Pitluck S."/>
            <person name="Liolios K."/>
            <person name="Pagani I."/>
            <person name="Ivanova N."/>
            <person name="Ovchinikova G."/>
            <person name="Pati A."/>
            <person name="Chen A."/>
            <person name="Palaniappan K."/>
            <person name="Land M."/>
            <person name="Hauser L."/>
            <person name="Jeffries C.D."/>
            <person name="Detter J.C."/>
            <person name="Brambilla E.M."/>
            <person name="Rohde M."/>
            <person name="Spring S."/>
            <person name="Goker M."/>
            <person name="Woyke T."/>
            <person name="Bristow J."/>
            <person name="Eisen J.A."/>
            <person name="Markowitz V."/>
            <person name="Hugenholtz P."/>
            <person name="Kyrpides N.C."/>
            <person name="Klenk H.P."/>
            <person name="Mavromatis K."/>
        </authorList>
    </citation>
    <scope>NUCLEOTIDE SEQUENCE [LARGE SCALE GENOMIC DNA]</scope>
    <source>
        <strain evidence="4">ATCC 700847 / DSM 10411 / MH2</strain>
    </source>
</reference>
<dbReference type="InterPro" id="IPR050721">
    <property type="entry name" value="Trk_Ktr_HKT_K-transport"/>
</dbReference>
<dbReference type="PANTHER" id="PTHR43833">
    <property type="entry name" value="POTASSIUM CHANNEL PROTEIN 2-RELATED-RELATED"/>
    <property type="match status" value="1"/>
</dbReference>
<dbReference type="InterPro" id="IPR006037">
    <property type="entry name" value="RCK_C"/>
</dbReference>
<dbReference type="Gene3D" id="3.30.70.1450">
    <property type="entry name" value="Regulator of K+ conductance, C-terminal domain"/>
    <property type="match status" value="1"/>
</dbReference>
<feature type="domain" description="RCK C-terminal" evidence="2">
    <location>
        <begin position="135"/>
        <end position="215"/>
    </location>
</feature>
<dbReference type="SUPFAM" id="SSF51735">
    <property type="entry name" value="NAD(P)-binding Rossmann-fold domains"/>
    <property type="match status" value="1"/>
</dbReference>
<dbReference type="HOGENOM" id="CLU_046525_3_2_7"/>
<dbReference type="PANTHER" id="PTHR43833:SF7">
    <property type="entry name" value="KTR SYSTEM POTASSIUM UPTAKE PROTEIN C"/>
    <property type="match status" value="1"/>
</dbReference>
<dbReference type="InterPro" id="IPR036721">
    <property type="entry name" value="RCK_C_sf"/>
</dbReference>
<dbReference type="GO" id="GO:0006813">
    <property type="term" value="P:potassium ion transport"/>
    <property type="evidence" value="ECO:0007669"/>
    <property type="project" value="InterPro"/>
</dbReference>
<sequence>MSELFCIIGLGRFGRSVAERLYELGKELICIDNDEEKVKDMAQKIDNVYQADCTDEVALKQIGVNNATTVVVSVGNNIETSVLAVAILHGFGIEDIYAKATSPLHGRVLAKVGARRVIFPEKEKGVDLANHLAGLDVIEALDSTGRYLLAKIKAPEMFFNKSIIELDVRKKFGLNIIGIEREKRVNINPLPNDIILKNDILIVVAKKEDIERLKE</sequence>
<dbReference type="Pfam" id="PF02254">
    <property type="entry name" value="TrkA_N"/>
    <property type="match status" value="1"/>
</dbReference>
<evidence type="ECO:0000259" key="1">
    <source>
        <dbReference type="PROSITE" id="PS51201"/>
    </source>
</evidence>
<dbReference type="Pfam" id="PF02080">
    <property type="entry name" value="TrkA_C"/>
    <property type="match status" value="1"/>
</dbReference>
<proteinExistence type="predicted"/>
<keyword evidence="4" id="KW-1185">Reference proteome</keyword>
<protein>
    <submittedName>
        <fullName evidence="3">TrkA-N domain protein</fullName>
    </submittedName>
</protein>
<dbReference type="InterPro" id="IPR003148">
    <property type="entry name" value="RCK_N"/>
</dbReference>
<gene>
    <name evidence="3" type="ordered locus">Hipma_0281</name>
</gene>
<dbReference type="InterPro" id="IPR036291">
    <property type="entry name" value="NAD(P)-bd_dom_sf"/>
</dbReference>
<evidence type="ECO:0000313" key="3">
    <source>
        <dbReference type="EMBL" id="AEA33258.1"/>
    </source>
</evidence>
<dbReference type="Proteomes" id="UP000008139">
    <property type="component" value="Chromosome"/>
</dbReference>
<evidence type="ECO:0000259" key="2">
    <source>
        <dbReference type="PROSITE" id="PS51202"/>
    </source>
</evidence>
<name>F2LXZ3_HIPMA</name>
<evidence type="ECO:0000313" key="4">
    <source>
        <dbReference type="Proteomes" id="UP000008139"/>
    </source>
</evidence>
<organism evidence="3 4">
    <name type="scientific">Hippea maritima (strain ATCC 700847 / DSM 10411 / MH2)</name>
    <dbReference type="NCBI Taxonomy" id="760142"/>
    <lineage>
        <taxon>Bacteria</taxon>
        <taxon>Pseudomonadati</taxon>
        <taxon>Campylobacterota</taxon>
        <taxon>Desulfurellia</taxon>
        <taxon>Desulfurellales</taxon>
        <taxon>Hippeaceae</taxon>
        <taxon>Hippea</taxon>
    </lineage>
</organism>
<dbReference type="KEGG" id="hmr:Hipma_0281"/>
<dbReference type="EMBL" id="CP002606">
    <property type="protein sequence ID" value="AEA33258.1"/>
    <property type="molecule type" value="Genomic_DNA"/>
</dbReference>
<dbReference type="PROSITE" id="PS51202">
    <property type="entry name" value="RCK_C"/>
    <property type="match status" value="1"/>
</dbReference>
<dbReference type="AlphaFoldDB" id="F2LXZ3"/>
<dbReference type="InParanoid" id="F2LXZ3"/>
<dbReference type="SUPFAM" id="SSF116726">
    <property type="entry name" value="TrkA C-terminal domain-like"/>
    <property type="match status" value="1"/>
</dbReference>
<feature type="domain" description="RCK N-terminal" evidence="1">
    <location>
        <begin position="2"/>
        <end position="119"/>
    </location>
</feature>
<dbReference type="GO" id="GO:0008324">
    <property type="term" value="F:monoatomic cation transmembrane transporter activity"/>
    <property type="evidence" value="ECO:0007669"/>
    <property type="project" value="InterPro"/>
</dbReference>
<dbReference type="RefSeq" id="WP_013681302.1">
    <property type="nucleotide sequence ID" value="NC_015318.1"/>
</dbReference>